<evidence type="ECO:0000256" key="7">
    <source>
        <dbReference type="RuleBase" id="RU003991"/>
    </source>
</evidence>
<dbReference type="OrthoDB" id="9787787at2"/>
<keyword evidence="2" id="KW-0227">DNA damage</keyword>
<evidence type="ECO:0000256" key="6">
    <source>
        <dbReference type="ARBA" id="ARBA00023236"/>
    </source>
</evidence>
<dbReference type="InterPro" id="IPR006197">
    <property type="entry name" value="Peptidase_S24_LexA"/>
</dbReference>
<dbReference type="PRINTS" id="PR00726">
    <property type="entry name" value="LEXASERPTASE"/>
</dbReference>
<dbReference type="EMBL" id="ATDL01000015">
    <property type="protein sequence ID" value="ERJ58683.1"/>
    <property type="molecule type" value="Genomic_DNA"/>
</dbReference>
<gene>
    <name evidence="9" type="ORF">M472_10965</name>
</gene>
<proteinExistence type="inferred from homology"/>
<protein>
    <submittedName>
        <fullName evidence="9">UmuDC operon protein-like protein</fullName>
    </submittedName>
</protein>
<dbReference type="eggNOG" id="COG1974">
    <property type="taxonomic scope" value="Bacteria"/>
</dbReference>
<name>U2J7Q7_9SPHI</name>
<dbReference type="PANTHER" id="PTHR33516:SF2">
    <property type="entry name" value="LEXA REPRESSOR-RELATED"/>
    <property type="match status" value="1"/>
</dbReference>
<dbReference type="Pfam" id="PF00717">
    <property type="entry name" value="Peptidase_S24"/>
    <property type="match status" value="1"/>
</dbReference>
<dbReference type="NCBIfam" id="NF007621">
    <property type="entry name" value="PRK10276.1"/>
    <property type="match status" value="1"/>
</dbReference>
<sequence length="140" mass="15510">MNVEMYQLEQGSEFLVPYIGSGISAGFPSPALDYEDLRIDLNKELIKNPLSTFFGRVRGVSLQDAGVDDGDIMVIDKSIRPADGMIAVCYLDGEFTAKRIRILKDCMQLVPANPDYPVITVTADNDFVIWGIVTYIIKSV</sequence>
<keyword evidence="5" id="KW-0234">DNA repair</keyword>
<accession>U2J7Q7</accession>
<evidence type="ECO:0000259" key="8">
    <source>
        <dbReference type="Pfam" id="PF00717"/>
    </source>
</evidence>
<feature type="domain" description="Peptidase S24/S26A/S26B/S26C" evidence="8">
    <location>
        <begin position="17"/>
        <end position="133"/>
    </location>
</feature>
<keyword evidence="10" id="KW-1185">Reference proteome</keyword>
<dbReference type="PATRIC" id="fig|1346330.5.peg.2629"/>
<reference evidence="9 10" key="1">
    <citation type="journal article" date="2013" name="Genome Announc.">
        <title>The Draft Genome Sequence of Sphingomonas paucimobilis Strain HER1398 (Proteobacteria), Host to the Giant PAU Phage, Indicates That It Is a Member of the Genus Sphingobacterium (Bacteroidetes).</title>
        <authorList>
            <person name="White R.A.III."/>
            <person name="Suttle C.A."/>
        </authorList>
    </citation>
    <scope>NUCLEOTIDE SEQUENCE [LARGE SCALE GENOMIC DNA]</scope>
    <source>
        <strain evidence="9 10">HER1398</strain>
    </source>
</reference>
<dbReference type="InterPro" id="IPR039418">
    <property type="entry name" value="LexA-like"/>
</dbReference>
<dbReference type="GO" id="GO:0006355">
    <property type="term" value="P:regulation of DNA-templated transcription"/>
    <property type="evidence" value="ECO:0007669"/>
    <property type="project" value="InterPro"/>
</dbReference>
<evidence type="ECO:0000256" key="2">
    <source>
        <dbReference type="ARBA" id="ARBA00022763"/>
    </source>
</evidence>
<evidence type="ECO:0000256" key="3">
    <source>
        <dbReference type="ARBA" id="ARBA00022801"/>
    </source>
</evidence>
<dbReference type="GO" id="GO:0016787">
    <property type="term" value="F:hydrolase activity"/>
    <property type="evidence" value="ECO:0007669"/>
    <property type="project" value="UniProtKB-KW"/>
</dbReference>
<dbReference type="Proteomes" id="UP000016584">
    <property type="component" value="Unassembled WGS sequence"/>
</dbReference>
<dbReference type="SUPFAM" id="SSF51306">
    <property type="entry name" value="LexA/Signal peptidase"/>
    <property type="match status" value="1"/>
</dbReference>
<dbReference type="InterPro" id="IPR050077">
    <property type="entry name" value="LexA_repressor"/>
</dbReference>
<dbReference type="InterPro" id="IPR036286">
    <property type="entry name" value="LexA/Signal_pep-like_sf"/>
</dbReference>
<evidence type="ECO:0000256" key="4">
    <source>
        <dbReference type="ARBA" id="ARBA00022813"/>
    </source>
</evidence>
<keyword evidence="3 7" id="KW-0378">Hydrolase</keyword>
<dbReference type="GO" id="GO:0009432">
    <property type="term" value="P:SOS response"/>
    <property type="evidence" value="ECO:0007669"/>
    <property type="project" value="UniProtKB-KW"/>
</dbReference>
<dbReference type="InterPro" id="IPR015927">
    <property type="entry name" value="Peptidase_S24_S26A/B/C"/>
</dbReference>
<dbReference type="GO" id="GO:0003677">
    <property type="term" value="F:DNA binding"/>
    <property type="evidence" value="ECO:0007669"/>
    <property type="project" value="InterPro"/>
</dbReference>
<evidence type="ECO:0000313" key="9">
    <source>
        <dbReference type="EMBL" id="ERJ58683.1"/>
    </source>
</evidence>
<comment type="caution">
    <text evidence="9">The sequence shown here is derived from an EMBL/GenBank/DDBJ whole genome shotgun (WGS) entry which is preliminary data.</text>
</comment>
<organism evidence="9 10">
    <name type="scientific">Sphingobacterium paucimobilis HER1398</name>
    <dbReference type="NCBI Taxonomy" id="1346330"/>
    <lineage>
        <taxon>Bacteria</taxon>
        <taxon>Pseudomonadati</taxon>
        <taxon>Bacteroidota</taxon>
        <taxon>Sphingobacteriia</taxon>
        <taxon>Sphingobacteriales</taxon>
        <taxon>Sphingobacteriaceae</taxon>
        <taxon>Sphingobacterium</taxon>
    </lineage>
</organism>
<dbReference type="PANTHER" id="PTHR33516">
    <property type="entry name" value="LEXA REPRESSOR"/>
    <property type="match status" value="1"/>
</dbReference>
<evidence type="ECO:0000313" key="10">
    <source>
        <dbReference type="Proteomes" id="UP000016584"/>
    </source>
</evidence>
<evidence type="ECO:0000256" key="1">
    <source>
        <dbReference type="ARBA" id="ARBA00007484"/>
    </source>
</evidence>
<evidence type="ECO:0000256" key="5">
    <source>
        <dbReference type="ARBA" id="ARBA00023204"/>
    </source>
</evidence>
<dbReference type="AlphaFoldDB" id="U2J7Q7"/>
<dbReference type="GO" id="GO:0006281">
    <property type="term" value="P:DNA repair"/>
    <property type="evidence" value="ECO:0007669"/>
    <property type="project" value="UniProtKB-KW"/>
</dbReference>
<dbReference type="CDD" id="cd06529">
    <property type="entry name" value="S24_LexA-like"/>
    <property type="match status" value="1"/>
</dbReference>
<dbReference type="RefSeq" id="WP_021070789.1">
    <property type="nucleotide sequence ID" value="NZ_ATDL01000015.1"/>
</dbReference>
<dbReference type="STRING" id="1346330.M472_10965"/>
<keyword evidence="6" id="KW-0742">SOS response</keyword>
<keyword evidence="4 7" id="KW-0068">Autocatalytic cleavage</keyword>
<dbReference type="Gene3D" id="2.10.109.10">
    <property type="entry name" value="Umud Fragment, subunit A"/>
    <property type="match status" value="1"/>
</dbReference>
<comment type="similarity">
    <text evidence="1 7">Belongs to the peptidase S24 family.</text>
</comment>